<gene>
    <name evidence="10" type="primary">dnaE1_2</name>
    <name evidence="10" type="ORF">BHAOGJBA_2931</name>
</gene>
<evidence type="ECO:0000313" key="10">
    <source>
        <dbReference type="EMBL" id="GJD89404.1"/>
    </source>
</evidence>
<dbReference type="InterPro" id="IPR016195">
    <property type="entry name" value="Pol/histidinol_Pase-like"/>
</dbReference>
<dbReference type="Pfam" id="PF14579">
    <property type="entry name" value="HHH_6"/>
    <property type="match status" value="1"/>
</dbReference>
<name>A0AAV4ZLL4_9HYPH</name>
<evidence type="ECO:0000256" key="6">
    <source>
        <dbReference type="ARBA" id="ARBA00022932"/>
    </source>
</evidence>
<evidence type="ECO:0000313" key="11">
    <source>
        <dbReference type="Proteomes" id="UP001055247"/>
    </source>
</evidence>
<evidence type="ECO:0000256" key="1">
    <source>
        <dbReference type="ARBA" id="ARBA00012417"/>
    </source>
</evidence>
<keyword evidence="3" id="KW-0808">Transferase</keyword>
<dbReference type="InterPro" id="IPR040982">
    <property type="entry name" value="DNA_pol3_finger"/>
</dbReference>
<comment type="catalytic activity">
    <reaction evidence="7">
        <text>DNA(n) + a 2'-deoxyribonucleoside 5'-triphosphate = DNA(n+1) + diphosphate</text>
        <dbReference type="Rhea" id="RHEA:22508"/>
        <dbReference type="Rhea" id="RHEA-COMP:17339"/>
        <dbReference type="Rhea" id="RHEA-COMP:17340"/>
        <dbReference type="ChEBI" id="CHEBI:33019"/>
        <dbReference type="ChEBI" id="CHEBI:61560"/>
        <dbReference type="ChEBI" id="CHEBI:173112"/>
        <dbReference type="EC" id="2.7.7.7"/>
    </reaction>
</comment>
<keyword evidence="6" id="KW-0239">DNA-directed DNA polymerase</keyword>
<dbReference type="Gene3D" id="3.20.20.140">
    <property type="entry name" value="Metal-dependent hydrolases"/>
    <property type="match status" value="1"/>
</dbReference>
<dbReference type="InterPro" id="IPR003141">
    <property type="entry name" value="Pol/His_phosphatase_N"/>
</dbReference>
<dbReference type="SMART" id="SM00481">
    <property type="entry name" value="POLIIIAc"/>
    <property type="match status" value="1"/>
</dbReference>
<sequence>MTDRPFVHLNVLSDFSFSHGTRGVSGVKELVARAAALGQPALALTDDMNMFGVYKFSSAAAEKGVQPIVGTKIRVRAGATNVFGTMQLLAQSETGYVNLCRLLKVALFPDAEGRISAHKDRSYVQLGHLLDAEYSQDVICLSGGKDGFMSRIWDAARQNAPGAADWLSWVEDPGGLAAIFGDRFFVEICRNGVETDEDLAREAWLIDTAYRQGRPVVATSQVLYAGEERHDALEILSAVARKETGSITVGPGTLRARVEARYHMRSDAEMRALFADLPTACDNALEVARCTAFKVAKRKPRLPRFDAAGRSEEDELVHQARTGLEERFAELGTGEEARQEYRDRLEFELDVIVKMKFPGYFLIVSDFIKWALAHDVPVGPGRGSGAGSLVAYALRITNLDPLRFGLLFERFLNPDRVSMPDFDIDFCIQGRASVVQYVRERYGSDLVSQIASFGEIKSKTAIKDAGRVLTHERDGGYGFNETDGMTKLVPMVQGNPYPLKRAYDEIHDLRQFVDASEKTRVLFDNARKIEGLLRQRGVHAAGILIGDVPLEQLLPVTWNATDGMPLAQFDLKGAEDVGLVKFDFLGLETLSILKLARQYVKASRGVELDFDKIPLDDAGVYEIFARGMTNAIFQFESGGMKRALREMKPTRIEDLIAANALYRPGPMEMIPVYNDCKNGRQEPDYPEPREKTKPILEETFGIMVYQEQVMAVARAVAGLTLGEADLLRRAMGKKIKAEMDAQKAGFVKGALANGTSARTAEELFDKIAKFAEYGFNKSHSAAYALIAYHTGWLKKHYPHEFYAAALSFGATKTDAAAEMSLVKEDLDAFGIPLLPPDVNRSVGRFAPERSEQGAAIRFGLVGIKGLSGGIDAMVAEREANGPFRTVADFGRRTVGLFNRSQIENLAAVGAFAGLPIVAGGPPESNRAKAAAAAQFFAKGAKREAKSTDQFGLFAAEETAREELPAEMHATAEWPDIPDREYRAVGFYFDQHPLKMLRPRMAKADMESPDVRVGTRGSIYEVMTARRESETRAVVVAMIENVRKTTTERGPRLDVEASDTGGNYRVFIYPNRRGQTRSLDEMHAILDAARGSRQPAAILGRMVWQADDPRLHVDDVQPAKDFLAPYATDVRIDLDPRRIRLGMAEMGELRALQQTASEARARLERADAGSQEAQIRARDVADAEAAVETRRRSLLDVAENARFDQILGLVEQMKLPPHAREGVRIDLFWIQNGQKQKLALDGRFALTTARRKDLEAVDIVEQVREYLREDVKTQAPAGAATRRQAVSLAPAAVQAARPRARTPSAPPPRVAVSAPVMR</sequence>
<dbReference type="NCBIfam" id="TIGR00594">
    <property type="entry name" value="polc"/>
    <property type="match status" value="1"/>
</dbReference>
<dbReference type="Pfam" id="PF02811">
    <property type="entry name" value="PHP"/>
    <property type="match status" value="1"/>
</dbReference>
<feature type="domain" description="Polymerase/histidinol phosphatase N-terminal" evidence="9">
    <location>
        <begin position="7"/>
        <end position="77"/>
    </location>
</feature>
<evidence type="ECO:0000259" key="9">
    <source>
        <dbReference type="SMART" id="SM00481"/>
    </source>
</evidence>
<keyword evidence="11" id="KW-1185">Reference proteome</keyword>
<dbReference type="PANTHER" id="PTHR32294:SF0">
    <property type="entry name" value="DNA POLYMERASE III SUBUNIT ALPHA"/>
    <property type="match status" value="1"/>
</dbReference>
<dbReference type="GO" id="GO:0008408">
    <property type="term" value="F:3'-5' exonuclease activity"/>
    <property type="evidence" value="ECO:0007669"/>
    <property type="project" value="InterPro"/>
</dbReference>
<accession>A0AAV4ZLL4</accession>
<dbReference type="EC" id="2.7.7.7" evidence="1"/>
<dbReference type="InterPro" id="IPR011708">
    <property type="entry name" value="DNA_pol3_alpha_NTPase_dom"/>
</dbReference>
<dbReference type="Pfam" id="PF07733">
    <property type="entry name" value="DNA_pol3_alpha"/>
    <property type="match status" value="1"/>
</dbReference>
<evidence type="ECO:0000256" key="8">
    <source>
        <dbReference type="SAM" id="MobiDB-lite"/>
    </source>
</evidence>
<organism evidence="10 11">
    <name type="scientific">Methylobacterium hispanicum</name>
    <dbReference type="NCBI Taxonomy" id="270350"/>
    <lineage>
        <taxon>Bacteria</taxon>
        <taxon>Pseudomonadati</taxon>
        <taxon>Pseudomonadota</taxon>
        <taxon>Alphaproteobacteria</taxon>
        <taxon>Hyphomicrobiales</taxon>
        <taxon>Methylobacteriaceae</taxon>
        <taxon>Methylobacterium</taxon>
    </lineage>
</organism>
<dbReference type="InterPro" id="IPR041931">
    <property type="entry name" value="DNA_pol3_alpha_thumb_dom"/>
</dbReference>
<evidence type="ECO:0000256" key="2">
    <source>
        <dbReference type="ARBA" id="ARBA00019114"/>
    </source>
</evidence>
<dbReference type="Proteomes" id="UP001055247">
    <property type="component" value="Unassembled WGS sequence"/>
</dbReference>
<proteinExistence type="predicted"/>
<reference evidence="10" key="2">
    <citation type="submission" date="2021-08" db="EMBL/GenBank/DDBJ databases">
        <authorList>
            <person name="Tani A."/>
            <person name="Ola A."/>
            <person name="Ogura Y."/>
            <person name="Katsura K."/>
            <person name="Hayashi T."/>
        </authorList>
    </citation>
    <scope>NUCLEOTIDE SEQUENCE</scope>
    <source>
        <strain evidence="10">DSM 16372</strain>
    </source>
</reference>
<dbReference type="EMBL" id="BPQO01000011">
    <property type="protein sequence ID" value="GJD89404.1"/>
    <property type="molecule type" value="Genomic_DNA"/>
</dbReference>
<evidence type="ECO:0000256" key="7">
    <source>
        <dbReference type="ARBA" id="ARBA00049244"/>
    </source>
</evidence>
<dbReference type="PANTHER" id="PTHR32294">
    <property type="entry name" value="DNA POLYMERASE III SUBUNIT ALPHA"/>
    <property type="match status" value="1"/>
</dbReference>
<protein>
    <recommendedName>
        <fullName evidence="2">DNA polymerase III subunit alpha</fullName>
        <ecNumber evidence="1">2.7.7.7</ecNumber>
    </recommendedName>
</protein>
<evidence type="ECO:0000256" key="5">
    <source>
        <dbReference type="ARBA" id="ARBA00022705"/>
    </source>
</evidence>
<dbReference type="SUPFAM" id="SSF89550">
    <property type="entry name" value="PHP domain-like"/>
    <property type="match status" value="1"/>
</dbReference>
<dbReference type="NCBIfam" id="NF004226">
    <property type="entry name" value="PRK05673.1"/>
    <property type="match status" value="1"/>
</dbReference>
<dbReference type="InterPro" id="IPR004805">
    <property type="entry name" value="DnaE2/DnaE/PolC"/>
</dbReference>
<dbReference type="InterPro" id="IPR029460">
    <property type="entry name" value="DNAPol_HHH"/>
</dbReference>
<comment type="caution">
    <text evidence="10">The sequence shown here is derived from an EMBL/GenBank/DDBJ whole genome shotgun (WGS) entry which is preliminary data.</text>
</comment>
<keyword evidence="4" id="KW-0548">Nucleotidyltransferase</keyword>
<evidence type="ECO:0000256" key="4">
    <source>
        <dbReference type="ARBA" id="ARBA00022695"/>
    </source>
</evidence>
<dbReference type="RefSeq" id="WP_238230227.1">
    <property type="nucleotide sequence ID" value="NZ_BPQO01000011.1"/>
</dbReference>
<keyword evidence="5" id="KW-0235">DNA replication</keyword>
<dbReference type="GO" id="GO:0006260">
    <property type="term" value="P:DNA replication"/>
    <property type="evidence" value="ECO:0007669"/>
    <property type="project" value="UniProtKB-KW"/>
</dbReference>
<dbReference type="InterPro" id="IPR004013">
    <property type="entry name" value="PHP_dom"/>
</dbReference>
<dbReference type="Pfam" id="PF17657">
    <property type="entry name" value="DNA_pol3_finger"/>
    <property type="match status" value="1"/>
</dbReference>
<reference evidence="10" key="1">
    <citation type="journal article" date="2016" name="Front. Microbiol.">
        <title>Genome Sequence of the Piezophilic, Mesophilic Sulfate-Reducing Bacterium Desulfovibrio indicus J2T.</title>
        <authorList>
            <person name="Cao J."/>
            <person name="Maignien L."/>
            <person name="Shao Z."/>
            <person name="Alain K."/>
            <person name="Jebbar M."/>
        </authorList>
    </citation>
    <scope>NUCLEOTIDE SEQUENCE</scope>
    <source>
        <strain evidence="10">DSM 16372</strain>
    </source>
</reference>
<feature type="region of interest" description="Disordered" evidence="8">
    <location>
        <begin position="1294"/>
        <end position="1317"/>
    </location>
</feature>
<dbReference type="Gene3D" id="1.10.150.870">
    <property type="match status" value="1"/>
</dbReference>
<dbReference type="Gene3D" id="1.10.10.1600">
    <property type="entry name" value="Bacterial DNA polymerase III alpha subunit, thumb domain"/>
    <property type="match status" value="1"/>
</dbReference>
<dbReference type="GO" id="GO:0003887">
    <property type="term" value="F:DNA-directed DNA polymerase activity"/>
    <property type="evidence" value="ECO:0007669"/>
    <property type="project" value="UniProtKB-KW"/>
</dbReference>
<evidence type="ECO:0000256" key="3">
    <source>
        <dbReference type="ARBA" id="ARBA00022679"/>
    </source>
</evidence>